<dbReference type="EMBL" id="KZ664675">
    <property type="protein sequence ID" value="PPS03882.1"/>
    <property type="molecule type" value="Genomic_DNA"/>
</dbReference>
<evidence type="ECO:0000256" key="1">
    <source>
        <dbReference type="SAM" id="MobiDB-lite"/>
    </source>
</evidence>
<organism evidence="2 3">
    <name type="scientific">Gossypium barbadense</name>
    <name type="common">Sea Island cotton</name>
    <name type="synonym">Hibiscus barbadensis</name>
    <dbReference type="NCBI Taxonomy" id="3634"/>
    <lineage>
        <taxon>Eukaryota</taxon>
        <taxon>Viridiplantae</taxon>
        <taxon>Streptophyta</taxon>
        <taxon>Embryophyta</taxon>
        <taxon>Tracheophyta</taxon>
        <taxon>Spermatophyta</taxon>
        <taxon>Magnoliopsida</taxon>
        <taxon>eudicotyledons</taxon>
        <taxon>Gunneridae</taxon>
        <taxon>Pentapetalae</taxon>
        <taxon>rosids</taxon>
        <taxon>malvids</taxon>
        <taxon>Malvales</taxon>
        <taxon>Malvaceae</taxon>
        <taxon>Malvoideae</taxon>
        <taxon>Gossypium</taxon>
    </lineage>
</organism>
<feature type="compositionally biased region" description="Basic and acidic residues" evidence="1">
    <location>
        <begin position="1"/>
        <end position="12"/>
    </location>
</feature>
<feature type="compositionally biased region" description="Basic and acidic residues" evidence="1">
    <location>
        <begin position="24"/>
        <end position="34"/>
    </location>
</feature>
<protein>
    <submittedName>
        <fullName evidence="2">Uncharacterized protein</fullName>
    </submittedName>
</protein>
<feature type="region of interest" description="Disordered" evidence="1">
    <location>
        <begin position="1"/>
        <end position="66"/>
    </location>
</feature>
<accession>A0A2P5XKK9</accession>
<sequence length="127" mass="13900">MTVDMEIARVDQDNNNANNKSILHPKENAADSHEGQIQCDRPSSIEEAFNTPSKEKSDPICSDDNNKGTDFLCSSKPLGKLSQSSVGNNEELYNKASLQPLQEIVKLPTTGILDAAKHSVVLFKENT</sequence>
<gene>
    <name evidence="2" type="ORF">GOBAR_AA16772</name>
</gene>
<dbReference type="Proteomes" id="UP000239757">
    <property type="component" value="Unassembled WGS sequence"/>
</dbReference>
<evidence type="ECO:0000313" key="3">
    <source>
        <dbReference type="Proteomes" id="UP000239757"/>
    </source>
</evidence>
<proteinExistence type="predicted"/>
<dbReference type="AlphaFoldDB" id="A0A2P5XKK9"/>
<dbReference type="OrthoDB" id="10448507at2759"/>
<evidence type="ECO:0000313" key="2">
    <source>
        <dbReference type="EMBL" id="PPS03882.1"/>
    </source>
</evidence>
<reference evidence="2 3" key="1">
    <citation type="submission" date="2015-01" db="EMBL/GenBank/DDBJ databases">
        <title>Genome of allotetraploid Gossypium barbadense reveals genomic plasticity and fiber elongation in cotton evolution.</title>
        <authorList>
            <person name="Chen X."/>
            <person name="Liu X."/>
            <person name="Zhao B."/>
            <person name="Zheng H."/>
            <person name="Hu Y."/>
            <person name="Lu G."/>
            <person name="Yang C."/>
            <person name="Chen J."/>
            <person name="Shan C."/>
            <person name="Zhang L."/>
            <person name="Zhou Y."/>
            <person name="Wang L."/>
            <person name="Guo W."/>
            <person name="Bai Y."/>
            <person name="Ruan J."/>
            <person name="Shangguan X."/>
            <person name="Mao Y."/>
            <person name="Jiang J."/>
            <person name="Zhu Y."/>
            <person name="Lei J."/>
            <person name="Kang H."/>
            <person name="Chen S."/>
            <person name="He X."/>
            <person name="Wang R."/>
            <person name="Wang Y."/>
            <person name="Chen J."/>
            <person name="Wang L."/>
            <person name="Yu S."/>
            <person name="Wang B."/>
            <person name="Wei J."/>
            <person name="Song S."/>
            <person name="Lu X."/>
            <person name="Gao Z."/>
            <person name="Gu W."/>
            <person name="Deng X."/>
            <person name="Ma D."/>
            <person name="Wang S."/>
            <person name="Liang W."/>
            <person name="Fang L."/>
            <person name="Cai C."/>
            <person name="Zhu X."/>
            <person name="Zhou B."/>
            <person name="Zhang Y."/>
            <person name="Chen Z."/>
            <person name="Xu S."/>
            <person name="Zhu R."/>
            <person name="Wang S."/>
            <person name="Zhang T."/>
            <person name="Zhao G."/>
        </authorList>
    </citation>
    <scope>NUCLEOTIDE SEQUENCE [LARGE SCALE GENOMIC DNA]</scope>
    <source>
        <strain evidence="3">cv. Xinhai21</strain>
        <tissue evidence="2">Leaf</tissue>
    </source>
</reference>
<name>A0A2P5XKK9_GOSBA</name>